<reference evidence="1" key="1">
    <citation type="submission" date="2018-05" db="EMBL/GenBank/DDBJ databases">
        <authorList>
            <person name="Lanie J.A."/>
            <person name="Ng W.-L."/>
            <person name="Kazmierczak K.M."/>
            <person name="Andrzejewski T.M."/>
            <person name="Davidsen T.M."/>
            <person name="Wayne K.J."/>
            <person name="Tettelin H."/>
            <person name="Glass J.I."/>
            <person name="Rusch D."/>
            <person name="Podicherti R."/>
            <person name="Tsui H.-C.T."/>
            <person name="Winkler M.E."/>
        </authorList>
    </citation>
    <scope>NUCLEOTIDE SEQUENCE</scope>
</reference>
<gene>
    <name evidence="1" type="ORF">METZ01_LOCUS178300</name>
</gene>
<accession>A0A382CH63</accession>
<organism evidence="1">
    <name type="scientific">marine metagenome</name>
    <dbReference type="NCBI Taxonomy" id="408172"/>
    <lineage>
        <taxon>unclassified sequences</taxon>
        <taxon>metagenomes</taxon>
        <taxon>ecological metagenomes</taxon>
    </lineage>
</organism>
<evidence type="ECO:0000313" key="1">
    <source>
        <dbReference type="EMBL" id="SVB25446.1"/>
    </source>
</evidence>
<feature type="non-terminal residue" evidence="1">
    <location>
        <position position="39"/>
    </location>
</feature>
<name>A0A382CH63_9ZZZZ</name>
<proteinExistence type="predicted"/>
<sequence length="39" mass="4681">MSKTFFIFSSILKVKDYCLVYQENPIYNINRFVLQECGK</sequence>
<dbReference type="AlphaFoldDB" id="A0A382CH63"/>
<protein>
    <submittedName>
        <fullName evidence="1">Uncharacterized protein</fullName>
    </submittedName>
</protein>
<dbReference type="EMBL" id="UINC01034505">
    <property type="protein sequence ID" value="SVB25446.1"/>
    <property type="molecule type" value="Genomic_DNA"/>
</dbReference>